<dbReference type="OrthoDB" id="4312737at2"/>
<feature type="signal peptide" evidence="1">
    <location>
        <begin position="1"/>
        <end position="29"/>
    </location>
</feature>
<dbReference type="AlphaFoldDB" id="A0A1Z2LCS7"/>
<sequence>MTRSIRRRSTAVAAGCALTLVLGAGFAGASPATARSKQYTAEQVRSFLVDFYGQHGPSRADRQHKVTPELRKKAAETKDYDLLLCAQNEPRGISVGEVTTAQSAGVGWSTITTRWNGSSDGHFTAYVGLDASKPMKLYDITCER</sequence>
<protein>
    <submittedName>
        <fullName evidence="2">Uncharacterized protein</fullName>
    </submittedName>
</protein>
<evidence type="ECO:0000313" key="3">
    <source>
        <dbReference type="Proteomes" id="UP000195755"/>
    </source>
</evidence>
<reference evidence="2 3" key="1">
    <citation type="submission" date="2017-06" db="EMBL/GenBank/DDBJ databases">
        <title>Streptomyces albireticuli Genome sequencing and assembly.</title>
        <authorList>
            <person name="Wang Y."/>
            <person name="Du B."/>
            <person name="Ding Y."/>
            <person name="Liu H."/>
            <person name="Hou Q."/>
            <person name="Liu K."/>
            <person name="Yao L."/>
            <person name="Wang C."/>
        </authorList>
    </citation>
    <scope>NUCLEOTIDE SEQUENCE [LARGE SCALE GENOMIC DNA]</scope>
    <source>
        <strain evidence="2 3">MDJK11</strain>
    </source>
</reference>
<accession>A0A1Z2LCS7</accession>
<dbReference type="Proteomes" id="UP000195755">
    <property type="component" value="Chromosome"/>
</dbReference>
<feature type="chain" id="PRO_5012689846" evidence="1">
    <location>
        <begin position="30"/>
        <end position="144"/>
    </location>
</feature>
<dbReference type="KEGG" id="salj:SMD11_6520"/>
<evidence type="ECO:0000313" key="2">
    <source>
        <dbReference type="EMBL" id="ARZ72096.1"/>
    </source>
</evidence>
<dbReference type="RefSeq" id="WP_087929773.1">
    <property type="nucleotide sequence ID" value="NZ_CP021744.1"/>
</dbReference>
<organism evidence="2 3">
    <name type="scientific">Streptomyces albireticuli</name>
    <dbReference type="NCBI Taxonomy" id="1940"/>
    <lineage>
        <taxon>Bacteria</taxon>
        <taxon>Bacillati</taxon>
        <taxon>Actinomycetota</taxon>
        <taxon>Actinomycetes</taxon>
        <taxon>Kitasatosporales</taxon>
        <taxon>Streptomycetaceae</taxon>
        <taxon>Streptomyces</taxon>
    </lineage>
</organism>
<keyword evidence="1" id="KW-0732">Signal</keyword>
<dbReference type="EMBL" id="CP021744">
    <property type="protein sequence ID" value="ARZ72096.1"/>
    <property type="molecule type" value="Genomic_DNA"/>
</dbReference>
<gene>
    <name evidence="2" type="ORF">SMD11_6520</name>
</gene>
<proteinExistence type="predicted"/>
<name>A0A1Z2LCS7_9ACTN</name>
<evidence type="ECO:0000256" key="1">
    <source>
        <dbReference type="SAM" id="SignalP"/>
    </source>
</evidence>